<dbReference type="Pfam" id="PF00030">
    <property type="entry name" value="Crystall"/>
    <property type="match status" value="1"/>
</dbReference>
<protein>
    <recommendedName>
        <fullName evidence="3">Beta-crystallin B1</fullName>
    </recommendedName>
    <alternativeName>
        <fullName evidence="7">Beta-B1 crystallin</fullName>
    </alternativeName>
</protein>
<comment type="function">
    <text evidence="1">Crystallins are the dominant structural components of the vertebrate eye lens.</text>
</comment>
<evidence type="ECO:0000259" key="9">
    <source>
        <dbReference type="PROSITE" id="PS50915"/>
    </source>
</evidence>
<dbReference type="SUPFAM" id="SSF49695">
    <property type="entry name" value="gamma-Crystallin-like"/>
    <property type="match status" value="1"/>
</dbReference>
<evidence type="ECO:0000256" key="6">
    <source>
        <dbReference type="ARBA" id="ARBA00025922"/>
    </source>
</evidence>
<keyword evidence="4" id="KW-0273">Eye lens protein</keyword>
<dbReference type="STRING" id="50402.A0A0A0ARL5"/>
<organism evidence="10 11">
    <name type="scientific">Charadrius vociferus</name>
    <name type="common">Killdeer</name>
    <name type="synonym">Aegialitis vocifera</name>
    <dbReference type="NCBI Taxonomy" id="50402"/>
    <lineage>
        <taxon>Eukaryota</taxon>
        <taxon>Metazoa</taxon>
        <taxon>Chordata</taxon>
        <taxon>Craniata</taxon>
        <taxon>Vertebrata</taxon>
        <taxon>Euteleostomi</taxon>
        <taxon>Archelosauria</taxon>
        <taxon>Archosauria</taxon>
        <taxon>Dinosauria</taxon>
        <taxon>Saurischia</taxon>
        <taxon>Theropoda</taxon>
        <taxon>Coelurosauria</taxon>
        <taxon>Aves</taxon>
        <taxon>Neognathae</taxon>
        <taxon>Neoaves</taxon>
        <taxon>Charadriiformes</taxon>
        <taxon>Charadriidae</taxon>
        <taxon>Charadrius</taxon>
    </lineage>
</organism>
<dbReference type="InterPro" id="IPR001064">
    <property type="entry name" value="Beta/gamma_crystallin"/>
</dbReference>
<sequence length="200" mass="21788">MSETTKPAAPGQAMEEKEKAAPAPTPSLDPAPVANSKGEEPSTEAFRIIVFEQENFQGRQMEFTTECLNLGDRGFDRVRSVIVTSGPWVAYEQANMRGEMFILEKGEYPRWDTWSSSYRSDCFMSMRPIKMVSGPGAESAQRGLAGAGSVLLDASSQRAPGLWPRDSAPSLCRPQEAEDHSRCAYGFCARVGSVQVPSGT</sequence>
<reference evidence="11" key="1">
    <citation type="journal article" date="2014" name="Science">
        <title>Comparative genomics reveals insights into avian genome evolution and adaptation.</title>
        <authorList>
            <consortium name="Avian Genome Consortium"/>
            <person name="Zhang G."/>
            <person name="Li C."/>
            <person name="Li Q."/>
            <person name="Li B."/>
            <person name="Larkin D.M."/>
            <person name="Lee C."/>
            <person name="Storz J.F."/>
            <person name="Antunes A."/>
            <person name="Greenwold M.J."/>
            <person name="Meredith R.W."/>
            <person name="Odeen A."/>
            <person name="Cui J."/>
            <person name="Zhou Q."/>
            <person name="Xu L."/>
            <person name="Pan H."/>
            <person name="Wang Z."/>
            <person name="Jin L."/>
            <person name="Zhang P."/>
            <person name="Hu H."/>
            <person name="Yang W."/>
            <person name="Hu J."/>
            <person name="Xiao J."/>
            <person name="Yang Z."/>
            <person name="Liu Y."/>
            <person name="Xie Q."/>
            <person name="Yu H."/>
            <person name="Lian J."/>
            <person name="Wen P."/>
            <person name="Zhang F."/>
            <person name="Li H."/>
            <person name="Zeng Y."/>
            <person name="Xiong Z."/>
            <person name="Liu S."/>
            <person name="Zhou L."/>
            <person name="Huang Z."/>
            <person name="An N."/>
            <person name="Wang J."/>
            <person name="Zheng Q."/>
            <person name="Xiong Y."/>
            <person name="Wang G."/>
            <person name="Wang B."/>
            <person name="Wang J."/>
            <person name="Fan Y."/>
            <person name="da Fonseca R.R."/>
            <person name="Alfaro-Nunez A."/>
            <person name="Schubert M."/>
            <person name="Orlando L."/>
            <person name="Mourier T."/>
            <person name="Howard J.T."/>
            <person name="Ganapathy G."/>
            <person name="Pfenning A."/>
            <person name="Whitney O."/>
            <person name="Rivas M.V."/>
            <person name="Hara E."/>
            <person name="Smith J."/>
            <person name="Farre M."/>
            <person name="Narayan J."/>
            <person name="Slavov G."/>
            <person name="Romanov M.N."/>
            <person name="Borges R."/>
            <person name="Machado J.P."/>
            <person name="Khan I."/>
            <person name="Springer M.S."/>
            <person name="Gatesy J."/>
            <person name="Hoffmann F.G."/>
            <person name="Opazo J.C."/>
            <person name="Hastad O."/>
            <person name="Sawyer R.H."/>
            <person name="Kim H."/>
            <person name="Kim K.W."/>
            <person name="Kim H.J."/>
            <person name="Cho S."/>
            <person name="Li N."/>
            <person name="Huang Y."/>
            <person name="Bruford M.W."/>
            <person name="Zhan X."/>
            <person name="Dixon A."/>
            <person name="Bertelsen M.F."/>
            <person name="Derryberry E."/>
            <person name="Warren W."/>
            <person name="Wilson R.K."/>
            <person name="Li S."/>
            <person name="Ray D.A."/>
            <person name="Green R.E."/>
            <person name="O'Brien S.J."/>
            <person name="Griffin D."/>
            <person name="Johnson W.E."/>
            <person name="Haussler D."/>
            <person name="Ryder O.A."/>
            <person name="Willerslev E."/>
            <person name="Graves G.R."/>
            <person name="Alstrom P."/>
            <person name="Fjeldsa J."/>
            <person name="Mindell D.P."/>
            <person name="Edwards S.V."/>
            <person name="Braun E.L."/>
            <person name="Rahbek C."/>
            <person name="Burt D.W."/>
            <person name="Houde P."/>
            <person name="Zhang Y."/>
            <person name="Yang H."/>
            <person name="Wang J."/>
            <person name="Jarvis E.D."/>
            <person name="Gilbert M.T."/>
            <person name="Wang J."/>
        </authorList>
    </citation>
    <scope>NUCLEOTIDE SEQUENCE [LARGE SCALE GENOMIC DNA]</scope>
</reference>
<evidence type="ECO:0000256" key="4">
    <source>
        <dbReference type="ARBA" id="ARBA00022613"/>
    </source>
</evidence>
<keyword evidence="5" id="KW-0677">Repeat</keyword>
<dbReference type="GO" id="GO:0005212">
    <property type="term" value="F:structural constituent of eye lens"/>
    <property type="evidence" value="ECO:0007669"/>
    <property type="project" value="UniProtKB-KW"/>
</dbReference>
<dbReference type="InterPro" id="IPR011024">
    <property type="entry name" value="G_crystallin-like"/>
</dbReference>
<evidence type="ECO:0000256" key="8">
    <source>
        <dbReference type="SAM" id="MobiDB-lite"/>
    </source>
</evidence>
<evidence type="ECO:0000256" key="1">
    <source>
        <dbReference type="ARBA" id="ARBA00003689"/>
    </source>
</evidence>
<dbReference type="Proteomes" id="UP000053858">
    <property type="component" value="Unassembled WGS sequence"/>
</dbReference>
<name>A0A0A0ARL5_CHAVO</name>
<comment type="similarity">
    <text evidence="2">Belongs to the beta/gamma-crystallin family.</text>
</comment>
<dbReference type="PRINTS" id="PR01367">
    <property type="entry name" value="BGCRYSTALLIN"/>
</dbReference>
<dbReference type="GO" id="GO:0007601">
    <property type="term" value="P:visual perception"/>
    <property type="evidence" value="ECO:0007669"/>
    <property type="project" value="TreeGrafter"/>
</dbReference>
<feature type="domain" description="Beta/gamma crystallin 'Greek key'" evidence="9">
    <location>
        <begin position="46"/>
        <end position="85"/>
    </location>
</feature>
<dbReference type="AlphaFoldDB" id="A0A0A0ARL5"/>
<feature type="region of interest" description="Disordered" evidence="8">
    <location>
        <begin position="1"/>
        <end position="42"/>
    </location>
</feature>
<evidence type="ECO:0000256" key="3">
    <source>
        <dbReference type="ARBA" id="ARBA00019516"/>
    </source>
</evidence>
<evidence type="ECO:0000313" key="11">
    <source>
        <dbReference type="Proteomes" id="UP000053858"/>
    </source>
</evidence>
<dbReference type="GO" id="GO:0002088">
    <property type="term" value="P:lens development in camera-type eye"/>
    <property type="evidence" value="ECO:0007669"/>
    <property type="project" value="TreeGrafter"/>
</dbReference>
<keyword evidence="11" id="KW-1185">Reference proteome</keyword>
<evidence type="ECO:0000313" key="10">
    <source>
        <dbReference type="EMBL" id="KGL96596.1"/>
    </source>
</evidence>
<proteinExistence type="inferred from homology"/>
<gene>
    <name evidence="10" type="ORF">N301_12972</name>
</gene>
<dbReference type="SMART" id="SM00247">
    <property type="entry name" value="XTALbg"/>
    <property type="match status" value="1"/>
</dbReference>
<dbReference type="FunFam" id="2.60.20.10:FF:000002">
    <property type="entry name" value="Crystallin, beta B2"/>
    <property type="match status" value="1"/>
</dbReference>
<feature type="domain" description="Beta/gamma crystallin 'Greek key'" evidence="9">
    <location>
        <begin position="86"/>
        <end position="130"/>
    </location>
</feature>
<dbReference type="Gene3D" id="2.60.20.10">
    <property type="entry name" value="Crystallins"/>
    <property type="match status" value="1"/>
</dbReference>
<dbReference type="PROSITE" id="PS50915">
    <property type="entry name" value="CRYSTALLIN_BETA_GAMMA"/>
    <property type="match status" value="2"/>
</dbReference>
<evidence type="ECO:0000256" key="7">
    <source>
        <dbReference type="ARBA" id="ARBA00032143"/>
    </source>
</evidence>
<dbReference type="InterPro" id="IPR050252">
    <property type="entry name" value="Beta/Gamma-Crystallin"/>
</dbReference>
<dbReference type="EMBL" id="KL872709">
    <property type="protein sequence ID" value="KGL96596.1"/>
    <property type="molecule type" value="Genomic_DNA"/>
</dbReference>
<comment type="subunit">
    <text evidence="6">Homo/heterodimer, or complexes of higher-order. The structure of beta-crystallin oligomers seems to be stabilized through interactions between the N-terminal arms.</text>
</comment>
<dbReference type="PANTHER" id="PTHR11818:SF12">
    <property type="entry name" value="BETA-CRYSTALLIN B1"/>
    <property type="match status" value="1"/>
</dbReference>
<accession>A0A0A0ARL5</accession>
<dbReference type="PANTHER" id="PTHR11818">
    <property type="entry name" value="BETA/GAMMA CRYSTALLIN"/>
    <property type="match status" value="1"/>
</dbReference>
<evidence type="ECO:0000256" key="5">
    <source>
        <dbReference type="ARBA" id="ARBA00022737"/>
    </source>
</evidence>
<evidence type="ECO:0000256" key="2">
    <source>
        <dbReference type="ARBA" id="ARBA00009646"/>
    </source>
</evidence>